<dbReference type="Proteomes" id="UP000243494">
    <property type="component" value="Unassembled WGS sequence"/>
</dbReference>
<comment type="caution">
    <text evidence="1">The sequence shown here is derived from an EMBL/GenBank/DDBJ whole genome shotgun (WGS) entry which is preliminary data.</text>
</comment>
<name>A0A371IPY5_9FIRM</name>
<dbReference type="OrthoDB" id="1747357at2"/>
<dbReference type="AlphaFoldDB" id="A0A371IPY5"/>
<dbReference type="RefSeq" id="WP_095405338.1">
    <property type="nucleotide sequence ID" value="NZ_NOJZ02000042.1"/>
</dbReference>
<reference evidence="1 2" key="1">
    <citation type="journal article" date="2017" name="Genome Announc.">
        <title>Draft Genome Sequence of Romboutsia maritimum sp. nov. Strain CCRI-22766(T), Isolated from Coastal Estuarine Mud.</title>
        <authorList>
            <person name="Maheux A.F."/>
            <person name="Boudreau D.K."/>
            <person name="Berube E."/>
            <person name="Boissinot M."/>
            <person name="Raymond F."/>
            <person name="Brodeur S."/>
            <person name="Corbeil J."/>
            <person name="Brightwell G."/>
            <person name="Broda D."/>
            <person name="Omar R.F."/>
            <person name="Bergeron M.G."/>
        </authorList>
    </citation>
    <scope>NUCLEOTIDE SEQUENCE [LARGE SCALE GENOMIC DNA]</scope>
    <source>
        <strain evidence="1 2">CCRI-22766</strain>
    </source>
</reference>
<dbReference type="EMBL" id="NOJZ02000042">
    <property type="protein sequence ID" value="RDY22538.1"/>
    <property type="molecule type" value="Genomic_DNA"/>
</dbReference>
<sequence>MIFECFYYPIINENKEVIRTNKNLKEFNFGDKVPTKTLYYNYGKNFAIYQPDEFFVIENSILTKSISAKDLKYPLNLVFNKGTQLTIFSPSDLPSVRLLIKGEHESKKELGDLFFLSIVLNRKIKNIQYKVMSELTNSSRDYHYVNRELDLNTKSLMNDLKMVESKFYNLTLDNPCLKDEYLKYMNFGNKEDMFELSINKYFIDGTEEYDQHKLKSLVWQSKPIYPKFKLDNLINSYNYRE</sequence>
<proteinExistence type="predicted"/>
<protein>
    <submittedName>
        <fullName evidence="1">Uncharacterized protein</fullName>
    </submittedName>
</protein>
<organism evidence="1 2">
    <name type="scientific">Romboutsia maritimum</name>
    <dbReference type="NCBI Taxonomy" id="2020948"/>
    <lineage>
        <taxon>Bacteria</taxon>
        <taxon>Bacillati</taxon>
        <taxon>Bacillota</taxon>
        <taxon>Clostridia</taxon>
        <taxon>Peptostreptococcales</taxon>
        <taxon>Peptostreptococcaceae</taxon>
        <taxon>Romboutsia</taxon>
    </lineage>
</organism>
<accession>A0A371IPY5</accession>
<keyword evidence="2" id="KW-1185">Reference proteome</keyword>
<evidence type="ECO:0000313" key="2">
    <source>
        <dbReference type="Proteomes" id="UP000243494"/>
    </source>
</evidence>
<gene>
    <name evidence="1" type="ORF">CHF27_012900</name>
</gene>
<evidence type="ECO:0000313" key="1">
    <source>
        <dbReference type="EMBL" id="RDY22538.1"/>
    </source>
</evidence>